<feature type="domain" description="SAF" evidence="1">
    <location>
        <begin position="38"/>
        <end position="101"/>
    </location>
</feature>
<reference evidence="2 3" key="1">
    <citation type="submission" date="2019-07" db="EMBL/GenBank/DDBJ databases">
        <title>Novel species isolated from glacier.</title>
        <authorList>
            <person name="Liu Q."/>
            <person name="Xin Y.-H."/>
        </authorList>
    </citation>
    <scope>NUCLEOTIDE SEQUENCE [LARGE SCALE GENOMIC DNA]</scope>
    <source>
        <strain evidence="2 3">LB1R16</strain>
    </source>
</reference>
<dbReference type="Pfam" id="PF16976">
    <property type="entry name" value="RcpC"/>
    <property type="match status" value="1"/>
</dbReference>
<evidence type="ECO:0000259" key="1">
    <source>
        <dbReference type="SMART" id="SM00858"/>
    </source>
</evidence>
<keyword evidence="3" id="KW-1185">Reference proteome</keyword>
<evidence type="ECO:0000313" key="3">
    <source>
        <dbReference type="Proteomes" id="UP000317894"/>
    </source>
</evidence>
<accession>A0A552UGG3</accession>
<dbReference type="CDD" id="cd11614">
    <property type="entry name" value="SAF_CpaB_FlgA_like"/>
    <property type="match status" value="1"/>
</dbReference>
<dbReference type="InterPro" id="IPR017592">
    <property type="entry name" value="Pilus_assmbl_Flp-typ_CpaB"/>
</dbReference>
<dbReference type="OrthoDB" id="163768at2"/>
<dbReference type="NCBIfam" id="TIGR03177">
    <property type="entry name" value="pilus_cpaB"/>
    <property type="match status" value="1"/>
</dbReference>
<dbReference type="AlphaFoldDB" id="A0A552UGG3"/>
<comment type="caution">
    <text evidence="2">The sequence shown here is derived from an EMBL/GenBank/DDBJ whole genome shotgun (WGS) entry which is preliminary data.</text>
</comment>
<dbReference type="RefSeq" id="WP_143554857.1">
    <property type="nucleotide sequence ID" value="NZ_VJWA01000001.1"/>
</dbReference>
<name>A0A552UGG3_9SPHN</name>
<dbReference type="InterPro" id="IPR013974">
    <property type="entry name" value="SAF"/>
</dbReference>
<organism evidence="2 3">
    <name type="scientific">Glacieibacterium frigidum</name>
    <dbReference type="NCBI Taxonomy" id="2593303"/>
    <lineage>
        <taxon>Bacteria</taxon>
        <taxon>Pseudomonadati</taxon>
        <taxon>Pseudomonadota</taxon>
        <taxon>Alphaproteobacteria</taxon>
        <taxon>Sphingomonadales</taxon>
        <taxon>Sphingosinicellaceae</taxon>
        <taxon>Glacieibacterium</taxon>
    </lineage>
</organism>
<dbReference type="InterPro" id="IPR031571">
    <property type="entry name" value="RcpC_dom"/>
</dbReference>
<sequence length="284" mass="29716">MLIGAIALGLLAVLVMRFYIGSGGGAESAAIAAAPRSTPVVVAADTLPFGSKIDPAKLKIVEWPADSVPAGSFRSIAAVQADRTISVPLTAGEPLLLTKLSGAGGRTSISTKIPADMRAATVRVTDVTGTGGFILPGERVDILVTRTPTMTEPAYTDVLAQNVRVLAVNQDANEAKDKPEVVQSVTVAVTPVQAQKLALASVVGTLSLTLRNPQLEAMDPAPTVKVDDLRDRVRPLATVAVQGRVRRARRVHRVAARAPRAPAGTTIEIVRGVDTARYQIARSE</sequence>
<dbReference type="Proteomes" id="UP000317894">
    <property type="component" value="Unassembled WGS sequence"/>
</dbReference>
<dbReference type="SMART" id="SM00858">
    <property type="entry name" value="SAF"/>
    <property type="match status" value="1"/>
</dbReference>
<dbReference type="EMBL" id="VJWA01000001">
    <property type="protein sequence ID" value="TRW17312.1"/>
    <property type="molecule type" value="Genomic_DNA"/>
</dbReference>
<proteinExistence type="predicted"/>
<gene>
    <name evidence="2" type="primary">cpaB</name>
    <name evidence="2" type="ORF">FMM06_03805</name>
</gene>
<dbReference type="Pfam" id="PF08666">
    <property type="entry name" value="SAF"/>
    <property type="match status" value="1"/>
</dbReference>
<protein>
    <submittedName>
        <fullName evidence="2">Flp pilus assembly protein CpaB</fullName>
    </submittedName>
</protein>
<evidence type="ECO:0000313" key="2">
    <source>
        <dbReference type="EMBL" id="TRW17312.1"/>
    </source>
</evidence>